<accession>A0AAV2SLJ4</accession>
<feature type="compositionally biased region" description="Basic residues" evidence="1">
    <location>
        <begin position="44"/>
        <end position="56"/>
    </location>
</feature>
<evidence type="ECO:0000256" key="1">
    <source>
        <dbReference type="SAM" id="MobiDB-lite"/>
    </source>
</evidence>
<feature type="non-terminal residue" evidence="2">
    <location>
        <position position="174"/>
    </location>
</feature>
<evidence type="ECO:0000313" key="3">
    <source>
        <dbReference type="Proteomes" id="UP001497623"/>
    </source>
</evidence>
<dbReference type="InterPro" id="IPR033616">
    <property type="entry name" value="BLTP1"/>
</dbReference>
<dbReference type="EMBL" id="CAXKWB010096654">
    <property type="protein sequence ID" value="CAL4221071.1"/>
    <property type="molecule type" value="Genomic_DNA"/>
</dbReference>
<organism evidence="2 3">
    <name type="scientific">Meganyctiphanes norvegica</name>
    <name type="common">Northern krill</name>
    <name type="synonym">Thysanopoda norvegica</name>
    <dbReference type="NCBI Taxonomy" id="48144"/>
    <lineage>
        <taxon>Eukaryota</taxon>
        <taxon>Metazoa</taxon>
        <taxon>Ecdysozoa</taxon>
        <taxon>Arthropoda</taxon>
        <taxon>Crustacea</taxon>
        <taxon>Multicrustacea</taxon>
        <taxon>Malacostraca</taxon>
        <taxon>Eumalacostraca</taxon>
        <taxon>Eucarida</taxon>
        <taxon>Euphausiacea</taxon>
        <taxon>Euphausiidae</taxon>
        <taxon>Meganyctiphanes</taxon>
    </lineage>
</organism>
<dbReference type="GO" id="GO:0098793">
    <property type="term" value="C:presynapse"/>
    <property type="evidence" value="ECO:0007669"/>
    <property type="project" value="GOC"/>
</dbReference>
<feature type="compositionally biased region" description="Low complexity" evidence="1">
    <location>
        <begin position="1"/>
        <end position="26"/>
    </location>
</feature>
<dbReference type="AlphaFoldDB" id="A0AAV2SLJ4"/>
<name>A0AAV2SLJ4_MEGNR</name>
<evidence type="ECO:0000313" key="2">
    <source>
        <dbReference type="EMBL" id="CAL4221071.1"/>
    </source>
</evidence>
<keyword evidence="3" id="KW-1185">Reference proteome</keyword>
<comment type="caution">
    <text evidence="2">The sequence shown here is derived from an EMBL/GenBank/DDBJ whole genome shotgun (WGS) entry which is preliminary data.</text>
</comment>
<dbReference type="GO" id="GO:0048488">
    <property type="term" value="P:synaptic vesicle endocytosis"/>
    <property type="evidence" value="ECO:0007669"/>
    <property type="project" value="TreeGrafter"/>
</dbReference>
<proteinExistence type="predicted"/>
<sequence>SPQHSLHESLSSSTCSIDSSSSSSSSRIHQDFAHSQTSLLGDHRHSKPGRVKLRKRRGIAETLAGDGSSSSEQLSVSSNSFISAKSSLEDIALVDLHMQLNKPIMESPLLMSSYINHMTQLRCLNWESSGPTFNSCNCVCDNFTPTYEKISEGFTAIRMMEGNGRVGQLPRSPA</sequence>
<dbReference type="PANTHER" id="PTHR31640:SF1">
    <property type="entry name" value="BRIDGE-LIKE LIPID TRANSFER PROTEIN FAMILY MEMBER 1"/>
    <property type="match status" value="1"/>
</dbReference>
<gene>
    <name evidence="2" type="ORF">MNOR_LOCUS39080</name>
</gene>
<feature type="region of interest" description="Disordered" evidence="1">
    <location>
        <begin position="1"/>
        <end position="56"/>
    </location>
</feature>
<reference evidence="2 3" key="1">
    <citation type="submission" date="2024-05" db="EMBL/GenBank/DDBJ databases">
        <authorList>
            <person name="Wallberg A."/>
        </authorList>
    </citation>
    <scope>NUCLEOTIDE SEQUENCE [LARGE SCALE GENOMIC DNA]</scope>
</reference>
<feature type="non-terminal residue" evidence="2">
    <location>
        <position position="1"/>
    </location>
</feature>
<dbReference type="Proteomes" id="UP001497623">
    <property type="component" value="Unassembled WGS sequence"/>
</dbReference>
<dbReference type="PANTHER" id="PTHR31640">
    <property type="entry name" value="TRANSMEMBRANE PROTEIN KIAA1109"/>
    <property type="match status" value="1"/>
</dbReference>
<protein>
    <submittedName>
        <fullName evidence="2">Uncharacterized protein</fullName>
    </submittedName>
</protein>